<comment type="caution">
    <text evidence="1">The sequence shown here is derived from an EMBL/GenBank/DDBJ whole genome shotgun (WGS) entry which is preliminary data.</text>
</comment>
<dbReference type="EMBL" id="JAUZQC010000013">
    <property type="protein sequence ID" value="KAK5861368.1"/>
    <property type="molecule type" value="Genomic_DNA"/>
</dbReference>
<dbReference type="Proteomes" id="UP001346869">
    <property type="component" value="Unassembled WGS sequence"/>
</dbReference>
<dbReference type="AlphaFoldDB" id="A0AAN8ANH5"/>
<gene>
    <name evidence="1" type="ORF">PBY51_022772</name>
</gene>
<organism evidence="1 2">
    <name type="scientific">Eleginops maclovinus</name>
    <name type="common">Patagonian blennie</name>
    <name type="synonym">Eleginus maclovinus</name>
    <dbReference type="NCBI Taxonomy" id="56733"/>
    <lineage>
        <taxon>Eukaryota</taxon>
        <taxon>Metazoa</taxon>
        <taxon>Chordata</taxon>
        <taxon>Craniata</taxon>
        <taxon>Vertebrata</taxon>
        <taxon>Euteleostomi</taxon>
        <taxon>Actinopterygii</taxon>
        <taxon>Neopterygii</taxon>
        <taxon>Teleostei</taxon>
        <taxon>Neoteleostei</taxon>
        <taxon>Acanthomorphata</taxon>
        <taxon>Eupercaria</taxon>
        <taxon>Perciformes</taxon>
        <taxon>Notothenioidei</taxon>
        <taxon>Eleginopidae</taxon>
        <taxon>Eleginops</taxon>
    </lineage>
</organism>
<proteinExistence type="predicted"/>
<protein>
    <submittedName>
        <fullName evidence="1">Uncharacterized protein</fullName>
    </submittedName>
</protein>
<name>A0AAN8ANH5_ELEMC</name>
<accession>A0AAN8ANH5</accession>
<reference evidence="1 2" key="1">
    <citation type="journal article" date="2023" name="Genes (Basel)">
        <title>Chromosome-Level Genome Assembly and Circadian Gene Repertoire of the Patagonia Blennie Eleginops maclovinus-The Closest Ancestral Proxy of Antarctic Cryonotothenioids.</title>
        <authorList>
            <person name="Cheng C.C."/>
            <person name="Rivera-Colon A.G."/>
            <person name="Minhas B.F."/>
            <person name="Wilson L."/>
            <person name="Rayamajhi N."/>
            <person name="Vargas-Chacoff L."/>
            <person name="Catchen J.M."/>
        </authorList>
    </citation>
    <scope>NUCLEOTIDE SEQUENCE [LARGE SCALE GENOMIC DNA]</scope>
    <source>
        <strain evidence="1">JMC-PN-2008</strain>
    </source>
</reference>
<sequence length="81" mass="9247">MPPCHLSGFHWLCHCYKALQAKAIREAGNGGIYSYHHQNVSDRVCWQIPPIARIDGERAKVPLPPLVAMARKEVWRDSHCK</sequence>
<evidence type="ECO:0000313" key="1">
    <source>
        <dbReference type="EMBL" id="KAK5861368.1"/>
    </source>
</evidence>
<evidence type="ECO:0000313" key="2">
    <source>
        <dbReference type="Proteomes" id="UP001346869"/>
    </source>
</evidence>
<reference evidence="1 2" key="2">
    <citation type="journal article" date="2023" name="Mol. Biol. Evol.">
        <title>Genomics of Secondarily Temperate Adaptation in the Only Non-Antarctic Icefish.</title>
        <authorList>
            <person name="Rivera-Colon A.G."/>
            <person name="Rayamajhi N."/>
            <person name="Minhas B.F."/>
            <person name="Madrigal G."/>
            <person name="Bilyk K.T."/>
            <person name="Yoon V."/>
            <person name="Hune M."/>
            <person name="Gregory S."/>
            <person name="Cheng C.H.C."/>
            <person name="Catchen J.M."/>
        </authorList>
    </citation>
    <scope>NUCLEOTIDE SEQUENCE [LARGE SCALE GENOMIC DNA]</scope>
    <source>
        <strain evidence="1">JMC-PN-2008</strain>
    </source>
</reference>
<keyword evidence="2" id="KW-1185">Reference proteome</keyword>